<dbReference type="AlphaFoldDB" id="A0A1S8WHR8"/>
<dbReference type="GO" id="GO:0045202">
    <property type="term" value="C:synapse"/>
    <property type="evidence" value="ECO:0007669"/>
    <property type="project" value="GOC"/>
</dbReference>
<reference evidence="3 4" key="1">
    <citation type="submission" date="2015-03" db="EMBL/GenBank/DDBJ databases">
        <title>Draft genome of the nematode, Opisthorchis viverrini.</title>
        <authorList>
            <person name="Mitreva M."/>
        </authorList>
    </citation>
    <scope>NUCLEOTIDE SEQUENCE [LARGE SCALE GENOMIC DNA]</scope>
    <source>
        <strain evidence="3">Khon Kaen</strain>
    </source>
</reference>
<accession>A0A1S8WHR8</accession>
<dbReference type="InterPro" id="IPR042231">
    <property type="entry name" value="Cho/carn_acyl_trans_2"/>
</dbReference>
<dbReference type="Gene3D" id="3.30.559.70">
    <property type="entry name" value="Choline/Carnitine o-acyltransferase, domain 2"/>
    <property type="match status" value="1"/>
</dbReference>
<keyword evidence="1" id="KW-0808">Transferase</keyword>
<dbReference type="InterPro" id="IPR000542">
    <property type="entry name" value="Carn_acyl_trans"/>
</dbReference>
<feature type="domain" description="Choline/carnitine acyltransferase" evidence="2">
    <location>
        <begin position="2"/>
        <end position="62"/>
    </location>
</feature>
<dbReference type="Pfam" id="PF00755">
    <property type="entry name" value="Carn_acyltransf"/>
    <property type="match status" value="2"/>
</dbReference>
<dbReference type="GO" id="GO:0005737">
    <property type="term" value="C:cytoplasm"/>
    <property type="evidence" value="ECO:0007669"/>
    <property type="project" value="TreeGrafter"/>
</dbReference>
<dbReference type="GO" id="GO:0008292">
    <property type="term" value="P:acetylcholine biosynthetic process"/>
    <property type="evidence" value="ECO:0007669"/>
    <property type="project" value="TreeGrafter"/>
</dbReference>
<dbReference type="SUPFAM" id="SSF52777">
    <property type="entry name" value="CoA-dependent acyltransferases"/>
    <property type="match status" value="2"/>
</dbReference>
<evidence type="ECO:0000313" key="3">
    <source>
        <dbReference type="EMBL" id="OON14002.1"/>
    </source>
</evidence>
<dbReference type="GO" id="GO:0043005">
    <property type="term" value="C:neuron projection"/>
    <property type="evidence" value="ECO:0007669"/>
    <property type="project" value="TreeGrafter"/>
</dbReference>
<proteinExistence type="predicted"/>
<organism evidence="3 4">
    <name type="scientific">Opisthorchis viverrini</name>
    <name type="common">Southeast Asian liver fluke</name>
    <dbReference type="NCBI Taxonomy" id="6198"/>
    <lineage>
        <taxon>Eukaryota</taxon>
        <taxon>Metazoa</taxon>
        <taxon>Spiralia</taxon>
        <taxon>Lophotrochozoa</taxon>
        <taxon>Platyhelminthes</taxon>
        <taxon>Trematoda</taxon>
        <taxon>Digenea</taxon>
        <taxon>Opisthorchiida</taxon>
        <taxon>Opisthorchiata</taxon>
        <taxon>Opisthorchiidae</taxon>
        <taxon>Opisthorchis</taxon>
    </lineage>
</organism>
<dbReference type="Proteomes" id="UP000243686">
    <property type="component" value="Unassembled WGS sequence"/>
</dbReference>
<protein>
    <recommendedName>
        <fullName evidence="2">Choline/carnitine acyltransferase domain-containing protein</fullName>
    </recommendedName>
</protein>
<sequence>MEVIFNGTRLSEEDIYNQLRRITQFAEEAVSGDNDLGVQPRVGALTALPRNEWAEVWERMAKDIVKKVGKEYSFATFVLFIMLSGYCNCFSADPQNQANLKAITKSMFVLCLDQPIGPVRELDEEANLNGSIDDLAEAPAEYRRDDVSLALQLLHGFGSKYNAANRWYDKTMQNTSVLRTKLLFVH</sequence>
<gene>
    <name evidence="3" type="ORF">X801_10210</name>
</gene>
<dbReference type="PANTHER" id="PTHR22589:SF14">
    <property type="entry name" value="CHOLINE O-ACETYLTRANSFERASE"/>
    <property type="match status" value="1"/>
</dbReference>
<keyword evidence="1" id="KW-0012">Acyltransferase</keyword>
<dbReference type="PANTHER" id="PTHR22589">
    <property type="entry name" value="CARNITINE O-ACYLTRANSFERASE"/>
    <property type="match status" value="1"/>
</dbReference>
<keyword evidence="4" id="KW-1185">Reference proteome</keyword>
<dbReference type="InterPro" id="IPR039551">
    <property type="entry name" value="Cho/carn_acyl_trans"/>
</dbReference>
<dbReference type="GO" id="GO:0004102">
    <property type="term" value="F:choline O-acetyltransferase activity"/>
    <property type="evidence" value="ECO:0007669"/>
    <property type="project" value="TreeGrafter"/>
</dbReference>
<evidence type="ECO:0000313" key="4">
    <source>
        <dbReference type="Proteomes" id="UP000243686"/>
    </source>
</evidence>
<name>A0A1S8WHR8_OPIVI</name>
<dbReference type="GO" id="GO:0007274">
    <property type="term" value="P:neuromuscular synaptic transmission"/>
    <property type="evidence" value="ECO:0007669"/>
    <property type="project" value="TreeGrafter"/>
</dbReference>
<evidence type="ECO:0000259" key="2">
    <source>
        <dbReference type="Pfam" id="PF00755"/>
    </source>
</evidence>
<evidence type="ECO:0000256" key="1">
    <source>
        <dbReference type="ARBA" id="ARBA00023315"/>
    </source>
</evidence>
<feature type="domain" description="Choline/carnitine acyltransferase" evidence="2">
    <location>
        <begin position="90"/>
        <end position="173"/>
    </location>
</feature>
<dbReference type="EMBL" id="KV906948">
    <property type="protein sequence ID" value="OON14002.1"/>
    <property type="molecule type" value="Genomic_DNA"/>
</dbReference>